<accession>A0A2N5XS59</accession>
<evidence type="ECO:0000313" key="2">
    <source>
        <dbReference type="EMBL" id="PLW77361.1"/>
    </source>
</evidence>
<dbReference type="AlphaFoldDB" id="A0A2N5XS59"/>
<dbReference type="Pfam" id="PF13360">
    <property type="entry name" value="PQQ_2"/>
    <property type="match status" value="2"/>
</dbReference>
<gene>
    <name evidence="2" type="ORF">C0081_08440</name>
</gene>
<dbReference type="SUPFAM" id="SSF50998">
    <property type="entry name" value="Quinoprotein alcohol dehydrogenase-like"/>
    <property type="match status" value="1"/>
</dbReference>
<dbReference type="PROSITE" id="PS51257">
    <property type="entry name" value="PROKAR_LIPOPROTEIN"/>
    <property type="match status" value="1"/>
</dbReference>
<feature type="domain" description="Pyrrolo-quinoline quinone repeat" evidence="1">
    <location>
        <begin position="392"/>
        <end position="455"/>
    </location>
</feature>
<dbReference type="InterPro" id="IPR018391">
    <property type="entry name" value="PQQ_b-propeller_rpt"/>
</dbReference>
<organism evidence="2 3">
    <name type="scientific">Cohaesibacter celericrescens</name>
    <dbReference type="NCBI Taxonomy" id="2067669"/>
    <lineage>
        <taxon>Bacteria</taxon>
        <taxon>Pseudomonadati</taxon>
        <taxon>Pseudomonadota</taxon>
        <taxon>Alphaproteobacteria</taxon>
        <taxon>Hyphomicrobiales</taxon>
        <taxon>Cohaesibacteraceae</taxon>
    </lineage>
</organism>
<dbReference type="EMBL" id="PKUQ01000016">
    <property type="protein sequence ID" value="PLW77361.1"/>
    <property type="molecule type" value="Genomic_DNA"/>
</dbReference>
<dbReference type="OrthoDB" id="5290752at2"/>
<evidence type="ECO:0000313" key="3">
    <source>
        <dbReference type="Proteomes" id="UP000234881"/>
    </source>
</evidence>
<dbReference type="InterPro" id="IPR015943">
    <property type="entry name" value="WD40/YVTN_repeat-like_dom_sf"/>
</dbReference>
<dbReference type="InterPro" id="IPR002372">
    <property type="entry name" value="PQQ_rpt_dom"/>
</dbReference>
<evidence type="ECO:0000259" key="1">
    <source>
        <dbReference type="Pfam" id="PF13360"/>
    </source>
</evidence>
<dbReference type="PANTHER" id="PTHR34512:SF30">
    <property type="entry name" value="OUTER MEMBRANE PROTEIN ASSEMBLY FACTOR BAMB"/>
    <property type="match status" value="1"/>
</dbReference>
<dbReference type="RefSeq" id="WP_101533379.1">
    <property type="nucleotide sequence ID" value="NZ_PKUQ01000016.1"/>
</dbReference>
<dbReference type="InterPro" id="IPR011047">
    <property type="entry name" value="Quinoprotein_ADH-like_sf"/>
</dbReference>
<protein>
    <recommendedName>
        <fullName evidence="1">Pyrrolo-quinoline quinone repeat domain-containing protein</fullName>
    </recommendedName>
</protein>
<reference evidence="2 3" key="1">
    <citation type="submission" date="2018-01" db="EMBL/GenBank/DDBJ databases">
        <title>The draft genome sequence of Cohaesibacter sp. H1304.</title>
        <authorList>
            <person name="Wang N.-N."/>
            <person name="Du Z.-J."/>
        </authorList>
    </citation>
    <scope>NUCLEOTIDE SEQUENCE [LARGE SCALE GENOMIC DNA]</scope>
    <source>
        <strain evidence="2 3">H1304</strain>
    </source>
</reference>
<keyword evidence="3" id="KW-1185">Reference proteome</keyword>
<comment type="caution">
    <text evidence="2">The sequence shown here is derived from an EMBL/GenBank/DDBJ whole genome shotgun (WGS) entry which is preliminary data.</text>
</comment>
<sequence>MMTHCRTKSNGCQTKGPLVLAVIMLAGALVGCSSVGDLAGDINPFKAKETQLPGERKTLFENAAVGKAEDSSPVSISGAVAFSSWVQAGGPLGNNPPHVSYSGQGARIWSTNAAVSGGESDERAGARPVSIGGRVAVYSPDGKVSVFNASNGGRVWSVSVRPQNEKGIAPGGAVTIDGSRVYASTGFSELVALEGGSGRRLWTFQLDAPARGAPVVVGGKVLAVTATNSIYAVNVSDGTEIWSFNGIPEGAGLIGSGSPAVSGNLVLFSGSSGELVALDLKTGDMRWSDSVVQGSRRFAVSGISSIAGGPVVSDGVAYVASVSGKLVALRVKDGERVWDRSIGSMHAPAVSGNTVFVVDLDDNVIALNRKTGKIRWSSQLPSVRSKKKRSSWAGPVLAGGSLWFASSEGQLAAMSPQSGQVKLTKDINDPVFIAPIAVGGRLITLSGSGKLSAFN</sequence>
<dbReference type="SMART" id="SM00564">
    <property type="entry name" value="PQQ"/>
    <property type="match status" value="7"/>
</dbReference>
<name>A0A2N5XS59_9HYPH</name>
<proteinExistence type="predicted"/>
<dbReference type="Proteomes" id="UP000234881">
    <property type="component" value="Unassembled WGS sequence"/>
</dbReference>
<feature type="domain" description="Pyrrolo-quinoline quinone repeat" evidence="1">
    <location>
        <begin position="141"/>
        <end position="377"/>
    </location>
</feature>
<dbReference type="PANTHER" id="PTHR34512">
    <property type="entry name" value="CELL SURFACE PROTEIN"/>
    <property type="match status" value="1"/>
</dbReference>
<dbReference type="Gene3D" id="2.130.10.10">
    <property type="entry name" value="YVTN repeat-like/Quinoprotein amine dehydrogenase"/>
    <property type="match status" value="1"/>
</dbReference>